<dbReference type="SUPFAM" id="SSF47090">
    <property type="entry name" value="PGBD-like"/>
    <property type="match status" value="2"/>
</dbReference>
<proteinExistence type="predicted"/>
<dbReference type="Proteomes" id="UP000220034">
    <property type="component" value="Unassembled WGS sequence"/>
</dbReference>
<dbReference type="InterPro" id="IPR029030">
    <property type="entry name" value="Caspase-like_dom_sf"/>
</dbReference>
<protein>
    <submittedName>
        <fullName evidence="4">Peptidoglycan binding domain-containing protein</fullName>
    </submittedName>
</protein>
<feature type="domain" description="Peptidoglycan binding-like" evidence="3">
    <location>
        <begin position="450"/>
        <end position="501"/>
    </location>
</feature>
<evidence type="ECO:0000259" key="3">
    <source>
        <dbReference type="Pfam" id="PF01471"/>
    </source>
</evidence>
<dbReference type="PANTHER" id="PTHR22576">
    <property type="entry name" value="MUCOSA ASSOCIATED LYMPHOID TISSUE LYMPHOMA TRANSLOCATION PROTEIN 1/PARACASPASE"/>
    <property type="match status" value="1"/>
</dbReference>
<dbReference type="InterPro" id="IPR002477">
    <property type="entry name" value="Peptidoglycan-bd-like"/>
</dbReference>
<sequence>MKLTLKTLLASATLLAVASPSLAQNVALVIGNSDYANAGDLSGRDHDRLVDAYAEAGFDVTQGENLTRTQLFTLLGDFIDEVEGAERVVVHLSGHTVTTSNENWFMPVDTNGDSVVRIGLTAPTLDLFLSMVDDAQELGVLFVGTDESGGFTGEGYETGVGRLYAPRDTMAVVGPIAAISTLVRNEALQPGMALREVGSDLPDGVRRFGVTPRDAVLVEEQVAPAPLPVATPAPQPEVNPAEQREQALNLSRDDRRQIQTNLVALGYDTRGVDGLFGRGSRSAIAGWQSAQEFSASGFLTAGQVGLLAAQADNQRTANEAERERVQAEAEREDRAFWEATGANGRERGLRRYLEAYPSGVFAERARRELRQVAGPDTQPQAAAAWQGAQELNTIAGYQDFIDTFPQSEFVAQARTRMEQLRAEQRPQPPVAEIPGQAAEQALNLNPINRALVQIRLQGLGYQVGNISGSFDAQTRQGLTAFQRDYGLTATGYVDQATVRQLVTLAGNN</sequence>
<dbReference type="EMBL" id="OCTN01000003">
    <property type="protein sequence ID" value="SOH94028.1"/>
    <property type="molecule type" value="Genomic_DNA"/>
</dbReference>
<dbReference type="InterPro" id="IPR036366">
    <property type="entry name" value="PGBDSf"/>
</dbReference>
<dbReference type="InterPro" id="IPR052039">
    <property type="entry name" value="Caspase-related_regulators"/>
</dbReference>
<feature type="domain" description="Peptidase C14 caspase" evidence="2">
    <location>
        <begin position="25"/>
        <end position="110"/>
    </location>
</feature>
<name>A0A2C9CS30_9RHOB</name>
<organism evidence="4 5">
    <name type="scientific">Pontivivens marinum</name>
    <dbReference type="NCBI Taxonomy" id="1690039"/>
    <lineage>
        <taxon>Bacteria</taxon>
        <taxon>Pseudomonadati</taxon>
        <taxon>Pseudomonadota</taxon>
        <taxon>Alphaproteobacteria</taxon>
        <taxon>Rhodobacterales</taxon>
        <taxon>Paracoccaceae</taxon>
        <taxon>Pontivivens</taxon>
    </lineage>
</organism>
<dbReference type="Gene3D" id="3.40.50.1460">
    <property type="match status" value="1"/>
</dbReference>
<dbReference type="Gene3D" id="1.10.101.10">
    <property type="entry name" value="PGBD-like superfamily/PGBD"/>
    <property type="match status" value="2"/>
</dbReference>
<gene>
    <name evidence="4" type="ORF">SAMN06273572_10354</name>
</gene>
<evidence type="ECO:0000313" key="5">
    <source>
        <dbReference type="Proteomes" id="UP000220034"/>
    </source>
</evidence>
<dbReference type="InterPro" id="IPR036365">
    <property type="entry name" value="PGBD-like_sf"/>
</dbReference>
<dbReference type="Pfam" id="PF01471">
    <property type="entry name" value="PG_binding_1"/>
    <property type="match status" value="2"/>
</dbReference>
<keyword evidence="5" id="KW-1185">Reference proteome</keyword>
<dbReference type="InterPro" id="IPR011600">
    <property type="entry name" value="Pept_C14_caspase"/>
</dbReference>
<dbReference type="GO" id="GO:0006508">
    <property type="term" value="P:proteolysis"/>
    <property type="evidence" value="ECO:0007669"/>
    <property type="project" value="InterPro"/>
</dbReference>
<dbReference type="GO" id="GO:0004197">
    <property type="term" value="F:cysteine-type endopeptidase activity"/>
    <property type="evidence" value="ECO:0007669"/>
    <property type="project" value="InterPro"/>
</dbReference>
<evidence type="ECO:0000313" key="4">
    <source>
        <dbReference type="EMBL" id="SOH94028.1"/>
    </source>
</evidence>
<feature type="signal peptide" evidence="1">
    <location>
        <begin position="1"/>
        <end position="23"/>
    </location>
</feature>
<reference evidence="5" key="1">
    <citation type="submission" date="2017-09" db="EMBL/GenBank/DDBJ databases">
        <authorList>
            <person name="Varghese N."/>
            <person name="Submissions S."/>
        </authorList>
    </citation>
    <scope>NUCLEOTIDE SEQUENCE [LARGE SCALE GENOMIC DNA]</scope>
    <source>
        <strain evidence="5">C7</strain>
    </source>
</reference>
<evidence type="ECO:0000259" key="2">
    <source>
        <dbReference type="Pfam" id="PF00656"/>
    </source>
</evidence>
<dbReference type="RefSeq" id="WP_180955954.1">
    <property type="nucleotide sequence ID" value="NZ_OCTN01000003.1"/>
</dbReference>
<evidence type="ECO:0000256" key="1">
    <source>
        <dbReference type="SAM" id="SignalP"/>
    </source>
</evidence>
<keyword evidence="1" id="KW-0732">Signal</keyword>
<dbReference type="SUPFAM" id="SSF52129">
    <property type="entry name" value="Caspase-like"/>
    <property type="match status" value="1"/>
</dbReference>
<dbReference type="Pfam" id="PF00656">
    <property type="entry name" value="Peptidase_C14"/>
    <property type="match status" value="1"/>
</dbReference>
<dbReference type="PANTHER" id="PTHR22576:SF37">
    <property type="entry name" value="MUCOSA-ASSOCIATED LYMPHOID TISSUE LYMPHOMA TRANSLOCATION PROTEIN 1"/>
    <property type="match status" value="1"/>
</dbReference>
<accession>A0A2C9CS30</accession>
<feature type="domain" description="Peptidoglycan binding-like" evidence="3">
    <location>
        <begin position="252"/>
        <end position="301"/>
    </location>
</feature>
<feature type="chain" id="PRO_5012790500" evidence="1">
    <location>
        <begin position="24"/>
        <end position="508"/>
    </location>
</feature>
<dbReference type="AlphaFoldDB" id="A0A2C9CS30"/>